<proteinExistence type="predicted"/>
<dbReference type="GO" id="GO:0005975">
    <property type="term" value="P:carbohydrate metabolic process"/>
    <property type="evidence" value="ECO:0007669"/>
    <property type="project" value="InterPro"/>
</dbReference>
<name>A0A7W3XXL6_9ACTN</name>
<dbReference type="InterPro" id="IPR036962">
    <property type="entry name" value="Glyco_hydro_3_N_sf"/>
</dbReference>
<organism evidence="1 2">
    <name type="scientific">Streptomyces calidiresistens</name>
    <dbReference type="NCBI Taxonomy" id="1485586"/>
    <lineage>
        <taxon>Bacteria</taxon>
        <taxon>Bacillati</taxon>
        <taxon>Actinomycetota</taxon>
        <taxon>Actinomycetes</taxon>
        <taxon>Kitasatosporales</taxon>
        <taxon>Streptomycetaceae</taxon>
        <taxon>Streptomyces</taxon>
    </lineage>
</organism>
<feature type="non-terminal residue" evidence="1">
    <location>
        <position position="84"/>
    </location>
</feature>
<comment type="caution">
    <text evidence="1">The sequence shown here is derived from an EMBL/GenBank/DDBJ whole genome shotgun (WGS) entry which is preliminary data.</text>
</comment>
<dbReference type="Gene3D" id="3.20.20.300">
    <property type="entry name" value="Glycoside hydrolase, family 3, N-terminal domain"/>
    <property type="match status" value="1"/>
</dbReference>
<evidence type="ECO:0000313" key="2">
    <source>
        <dbReference type="Proteomes" id="UP000530234"/>
    </source>
</evidence>
<keyword evidence="2" id="KW-1185">Reference proteome</keyword>
<accession>A0A7W3XXL6</accession>
<dbReference type="Proteomes" id="UP000530234">
    <property type="component" value="Unassembled WGS sequence"/>
</dbReference>
<protein>
    <submittedName>
        <fullName evidence="1">Glycoside hydrolase family 3 protein</fullName>
    </submittedName>
</protein>
<dbReference type="AlphaFoldDB" id="A0A7W3XXL6"/>
<evidence type="ECO:0000313" key="1">
    <source>
        <dbReference type="EMBL" id="MBB0231038.1"/>
    </source>
</evidence>
<keyword evidence="1" id="KW-0378">Hydrolase</keyword>
<sequence length="84" mass="8826">MSVPTAAPRKPDALERDALAVLHPTFHGTDTPPAWLLRLLESGGMTGVGLFGRNVVSDEQVTGLTARLHAANPEVLIAIDEEGG</sequence>
<gene>
    <name evidence="1" type="ORF">FOE67_16315</name>
</gene>
<dbReference type="EMBL" id="VKHS01000410">
    <property type="protein sequence ID" value="MBB0231038.1"/>
    <property type="molecule type" value="Genomic_DNA"/>
</dbReference>
<dbReference type="GO" id="GO:0004553">
    <property type="term" value="F:hydrolase activity, hydrolyzing O-glycosyl compounds"/>
    <property type="evidence" value="ECO:0007669"/>
    <property type="project" value="InterPro"/>
</dbReference>
<reference evidence="2" key="1">
    <citation type="submission" date="2019-10" db="EMBL/GenBank/DDBJ databases">
        <title>Streptomyces sp. nov., a novel actinobacterium isolated from alkaline environment.</title>
        <authorList>
            <person name="Golinska P."/>
        </authorList>
    </citation>
    <scope>NUCLEOTIDE SEQUENCE [LARGE SCALE GENOMIC DNA]</scope>
    <source>
        <strain evidence="2">DSM 42108</strain>
    </source>
</reference>